<evidence type="ECO:0000256" key="17">
    <source>
        <dbReference type="PROSITE-ProRule" id="PRU00657"/>
    </source>
</evidence>
<dbReference type="GO" id="GO:0003723">
    <property type="term" value="F:RNA binding"/>
    <property type="evidence" value="ECO:0007669"/>
    <property type="project" value="UniProtKB-UniRule"/>
</dbReference>
<sequence length="1577" mass="179834">MAPAWGHYDPIQDEEYGSLDDSCVGASEDVHKTLQDPLPELSALELQPEDDSADENDTKNRNPEDADEDVDSDIDKDGPPSHGAATSKEKRAAQNAIFRSFAVKKEAQITEKEVKEALQDIEDDKLSIKQLLKKQETSFSITSPRDYQTELFQRAKDDNIIAVLGTGSGKTHIATLLLRHVLDLELDARKKGQPPKISFFLVNSVNLVFQQSNVLDCGLGGHAVEGISGSMGPSLWNKNTWQKHFDKNMVVVCTAQVLVDCMMHSFINMTNINMLIFDEAHHAKSGHPYARLMKDYYFPVSDRSQRPRVFGMTASPVDANTDIKDAAVQLEAMLDCKIATTSDITLAANAINRPEEEIARYARLSGGYETKFHQELKARFGHLSVFNKLFNQSKRFASELGRWASDEYWTFAFTEAESRKREIREEYKFNKTLTNDSVDKLNTQIAQLREAAKYVKNFDNGIPTITPEDLSSKVLLLHWYLDQYYHRHGNNRCIVFVEQRQTARLLHRIFMHIGGPHIHGGILVGVSGSIGDFNVSLSKQVRTVSDFRKGDLNCIFSTSVAEEGLDIPQCNLVARFDLYRTMIGYVQSRGRARHQNSRYLHMIEKDNPHQEALIFEAMSAEQRMKSFCQGLSGDRLLDEPDVRLTQLLLAETNLPSYQDPTTGARLTYSSSLSILGYFVACLKRGNEQVDIQPTYVTSRAVNTDSNGMCESGFQCEVILPETSPITFKTGRVHRKKALAKCSAAFEMCLEFRNKGYLDENLLSTMRKTAPDHANERSAVSEKKKNQYPMRVKPELWQTGLGSAPELLYLTVMDVDAGLDRPHQGLGLLTRMPLPQFPAFPIYLKDDRVSNVVTVPLSKPLKVTAKVLGLLTEYFHHIYEDIFHKDFETDSAKMYYWQVPLRPSKAPVSTSADPEDVIDMVQVRSVCDQPEYRWTPEFPLEMLPDKYIVDRGAGGRRFYSIRVMPDMKPLDPVPDNAPAWKWNDNILDYSVSLWKKDRARRVWDVNQPVMQVEKIGHRRNWLAVVDTKDDEEVKEIKGNNITYLCPEPLRISALPIPFVAMCYVFPAIIHRVEDYLIALEACQMFDLNIGPALALEATTKDSENSDEHGQEKINFRSGMGPNYERLEFLGDCFLKMATSISTFVQQPDENEFEFHVRRMQMLCNSNLFKTAVKRTNLVEYIRTAAFSRRTWYPTLKLLKGKGAQAGTRADHHNQTITHALGDKSVADVCEALIGAAFMQHNQRGQWDFQMWDEAVKAVTKLVMNEDHVMEKWTDYYKAYQLPKYQLAEATAAQLDLAAKVEKLHPYHFKYPRLLRSAFIHSSQAFMWEHIPNYQRLEFLGDSLLDQAFIMHLFFNYPNKDPQWMTEHKTPMVSNQFLGAICVKLGFHKHIRQNNAKLTSEICDYVTQIQEAESESDGAVNYWTAVDKAPKCLADVVEAYVGAIFVDSEFNFSVVQEFFDINLKPFFLDMSIYDEFANKHPLTRLKKRLEDELGCRDHRIATHTTEKMLPHEKDRVVAMVMIHDKVHFHGVAVSGRYAKKKVADIALEGLDGLPEYEFKRRYGCDCSEPVFTDAEQDVI</sequence>
<dbReference type="SUPFAM" id="SSF52540">
    <property type="entry name" value="P-loop containing nucleoside triphosphate hydrolases"/>
    <property type="match status" value="2"/>
</dbReference>
<evidence type="ECO:0000256" key="19">
    <source>
        <dbReference type="SAM" id="MobiDB-lite"/>
    </source>
</evidence>
<dbReference type="PANTHER" id="PTHR14950:SF62">
    <property type="entry name" value="DICER-LIKE PROTEIN 1"/>
    <property type="match status" value="1"/>
</dbReference>
<evidence type="ECO:0000256" key="15">
    <source>
        <dbReference type="ARBA" id="ARBA00023211"/>
    </source>
</evidence>
<evidence type="ECO:0000256" key="4">
    <source>
        <dbReference type="ARBA" id="ARBA00022721"/>
    </source>
</evidence>
<evidence type="ECO:0000256" key="18">
    <source>
        <dbReference type="SAM" id="Coils"/>
    </source>
</evidence>
<dbReference type="GO" id="GO:0004386">
    <property type="term" value="F:helicase activity"/>
    <property type="evidence" value="ECO:0007669"/>
    <property type="project" value="UniProtKB-KW"/>
</dbReference>
<evidence type="ECO:0000256" key="16">
    <source>
        <dbReference type="ARBA" id="ARBA00035116"/>
    </source>
</evidence>
<evidence type="ECO:0000259" key="23">
    <source>
        <dbReference type="PROSITE" id="PS51194"/>
    </source>
</evidence>
<dbReference type="FunFam" id="1.10.1520.10:FF:000026">
    <property type="entry name" value="Dicer-like protein 1"/>
    <property type="match status" value="1"/>
</dbReference>
<evidence type="ECO:0000259" key="24">
    <source>
        <dbReference type="PROSITE" id="PS51327"/>
    </source>
</evidence>
<dbReference type="InterPro" id="IPR006935">
    <property type="entry name" value="Helicase/UvrB_N"/>
</dbReference>
<dbReference type="OrthoDB" id="416741at2759"/>
<evidence type="ECO:0000313" key="25">
    <source>
        <dbReference type="EMBL" id="KAF2451428.1"/>
    </source>
</evidence>
<dbReference type="SMART" id="SM00490">
    <property type="entry name" value="HELICc"/>
    <property type="match status" value="1"/>
</dbReference>
<dbReference type="PROSITE" id="PS51194">
    <property type="entry name" value="HELICASE_CTER"/>
    <property type="match status" value="1"/>
</dbReference>
<dbReference type="PROSITE" id="PS51327">
    <property type="entry name" value="DICER_DSRBF"/>
    <property type="match status" value="1"/>
</dbReference>
<feature type="region of interest" description="Disordered" evidence="19">
    <location>
        <begin position="1"/>
        <end position="91"/>
    </location>
</feature>
<dbReference type="GO" id="GO:0005524">
    <property type="term" value="F:ATP binding"/>
    <property type="evidence" value="ECO:0007669"/>
    <property type="project" value="UniProtKB-KW"/>
</dbReference>
<evidence type="ECO:0000259" key="20">
    <source>
        <dbReference type="PROSITE" id="PS50142"/>
    </source>
</evidence>
<dbReference type="PROSITE" id="PS50142">
    <property type="entry name" value="RNASE_3_2"/>
    <property type="match status" value="2"/>
</dbReference>
<feature type="coiled-coil region" evidence="18">
    <location>
        <begin position="104"/>
        <end position="134"/>
    </location>
</feature>
<dbReference type="InterPro" id="IPR056755">
    <property type="entry name" value="DSRM_2"/>
</dbReference>
<evidence type="ECO:0000256" key="8">
    <source>
        <dbReference type="ARBA" id="ARBA00022801"/>
    </source>
</evidence>
<keyword evidence="7" id="KW-0547">Nucleotide-binding</keyword>
<dbReference type="GO" id="GO:0003677">
    <property type="term" value="F:DNA binding"/>
    <property type="evidence" value="ECO:0007669"/>
    <property type="project" value="InterPro"/>
</dbReference>
<evidence type="ECO:0000256" key="9">
    <source>
        <dbReference type="ARBA" id="ARBA00022806"/>
    </source>
</evidence>
<evidence type="ECO:0000256" key="5">
    <source>
        <dbReference type="ARBA" id="ARBA00022723"/>
    </source>
</evidence>
<keyword evidence="26" id="KW-1185">Reference proteome</keyword>
<dbReference type="Pfam" id="PF04851">
    <property type="entry name" value="ResIII"/>
    <property type="match status" value="1"/>
</dbReference>
<keyword evidence="5" id="KW-0479">Metal-binding</keyword>
<dbReference type="Gene3D" id="3.30.160.380">
    <property type="entry name" value="Dicer dimerisation domain"/>
    <property type="match status" value="1"/>
</dbReference>
<dbReference type="InterPro" id="IPR027417">
    <property type="entry name" value="P-loop_NTPase"/>
</dbReference>
<dbReference type="SUPFAM" id="SSF69065">
    <property type="entry name" value="RNase III domain-like"/>
    <property type="match status" value="2"/>
</dbReference>
<evidence type="ECO:0000256" key="3">
    <source>
        <dbReference type="ARBA" id="ARBA00020797"/>
    </source>
</evidence>
<dbReference type="GO" id="GO:0046872">
    <property type="term" value="F:metal ion binding"/>
    <property type="evidence" value="ECO:0007669"/>
    <property type="project" value="UniProtKB-KW"/>
</dbReference>
<keyword evidence="13 17" id="KW-0694">RNA-binding</keyword>
<dbReference type="PANTHER" id="PTHR14950">
    <property type="entry name" value="DICER-RELATED"/>
    <property type="match status" value="1"/>
</dbReference>
<evidence type="ECO:0000256" key="11">
    <source>
        <dbReference type="ARBA" id="ARBA00022840"/>
    </source>
</evidence>
<dbReference type="InterPro" id="IPR001650">
    <property type="entry name" value="Helicase_C-like"/>
</dbReference>
<comment type="cofactor">
    <cofactor evidence="1">
        <name>Mn(2+)</name>
        <dbReference type="ChEBI" id="CHEBI:29035"/>
    </cofactor>
</comment>
<feature type="domain" description="RNase III" evidence="20">
    <location>
        <begin position="1075"/>
        <end position="1240"/>
    </location>
</feature>
<evidence type="ECO:0000256" key="6">
    <source>
        <dbReference type="ARBA" id="ARBA00022737"/>
    </source>
</evidence>
<dbReference type="GO" id="GO:0050688">
    <property type="term" value="P:regulation of defense response to virus"/>
    <property type="evidence" value="ECO:0007669"/>
    <property type="project" value="UniProtKB-KW"/>
</dbReference>
<dbReference type="InterPro" id="IPR038248">
    <property type="entry name" value="Dicer_dimer_sf"/>
</dbReference>
<dbReference type="EMBL" id="MU001492">
    <property type="protein sequence ID" value="KAF2451428.1"/>
    <property type="molecule type" value="Genomic_DNA"/>
</dbReference>
<keyword evidence="14" id="KW-0051">Antiviral defense</keyword>
<dbReference type="Gene3D" id="3.40.50.300">
    <property type="entry name" value="P-loop containing nucleotide triphosphate hydrolases"/>
    <property type="match status" value="2"/>
</dbReference>
<evidence type="ECO:0000256" key="10">
    <source>
        <dbReference type="ARBA" id="ARBA00022833"/>
    </source>
</evidence>
<keyword evidence="18" id="KW-0175">Coiled coil</keyword>
<dbReference type="InterPro" id="IPR036389">
    <property type="entry name" value="RNase_III_sf"/>
</dbReference>
<name>A0A9P4PYA5_9PLEO</name>
<dbReference type="SMART" id="SM00535">
    <property type="entry name" value="RIBOc"/>
    <property type="match status" value="2"/>
</dbReference>
<keyword evidence="11" id="KW-0067">ATP-binding</keyword>
<evidence type="ECO:0000259" key="22">
    <source>
        <dbReference type="PROSITE" id="PS51192"/>
    </source>
</evidence>
<evidence type="ECO:0000256" key="2">
    <source>
        <dbReference type="ARBA" id="ARBA00001946"/>
    </source>
</evidence>
<evidence type="ECO:0000256" key="12">
    <source>
        <dbReference type="ARBA" id="ARBA00022842"/>
    </source>
</evidence>
<feature type="domain" description="RNase III" evidence="20">
    <location>
        <begin position="1296"/>
        <end position="1447"/>
    </location>
</feature>
<dbReference type="InterPro" id="IPR005034">
    <property type="entry name" value="Dicer_dimerisation"/>
</dbReference>
<dbReference type="FunFam" id="1.10.1520.10:FF:000015">
    <property type="entry name" value="Dicer-like protein 1"/>
    <property type="match status" value="1"/>
</dbReference>
<comment type="cofactor">
    <cofactor evidence="2">
        <name>Mg(2+)</name>
        <dbReference type="ChEBI" id="CHEBI:18420"/>
    </cofactor>
</comment>
<evidence type="ECO:0000313" key="26">
    <source>
        <dbReference type="Proteomes" id="UP000799764"/>
    </source>
</evidence>
<feature type="domain" description="PAZ" evidence="21">
    <location>
        <begin position="915"/>
        <end position="1052"/>
    </location>
</feature>
<dbReference type="CDD" id="cd18034">
    <property type="entry name" value="DEXHc_dicer"/>
    <property type="match status" value="1"/>
</dbReference>
<dbReference type="GO" id="GO:0004525">
    <property type="term" value="F:ribonuclease III activity"/>
    <property type="evidence" value="ECO:0007669"/>
    <property type="project" value="InterPro"/>
</dbReference>
<dbReference type="CDD" id="cd00593">
    <property type="entry name" value="RIBOc"/>
    <property type="match status" value="2"/>
</dbReference>
<keyword evidence="6" id="KW-0677">Repeat</keyword>
<keyword evidence="9" id="KW-0347">Helicase</keyword>
<comment type="caution">
    <text evidence="25">The sequence shown here is derived from an EMBL/GenBank/DDBJ whole genome shotgun (WGS) entry which is preliminary data.</text>
</comment>
<gene>
    <name evidence="25" type="ORF">P171DRAFT_400930</name>
</gene>
<feature type="domain" description="Helicase C-terminal" evidence="23">
    <location>
        <begin position="480"/>
        <end position="648"/>
    </location>
</feature>
<keyword evidence="10" id="KW-0862">Zinc</keyword>
<evidence type="ECO:0000256" key="14">
    <source>
        <dbReference type="ARBA" id="ARBA00023118"/>
    </source>
</evidence>
<dbReference type="Pfam" id="PF00271">
    <property type="entry name" value="Helicase_C"/>
    <property type="match status" value="1"/>
</dbReference>
<dbReference type="Proteomes" id="UP000799764">
    <property type="component" value="Unassembled WGS sequence"/>
</dbReference>
<dbReference type="InterPro" id="IPR000999">
    <property type="entry name" value="RNase_III_dom"/>
</dbReference>
<reference evidence="25" key="1">
    <citation type="journal article" date="2020" name="Stud. Mycol.">
        <title>101 Dothideomycetes genomes: a test case for predicting lifestyles and emergence of pathogens.</title>
        <authorList>
            <person name="Haridas S."/>
            <person name="Albert R."/>
            <person name="Binder M."/>
            <person name="Bloem J."/>
            <person name="Labutti K."/>
            <person name="Salamov A."/>
            <person name="Andreopoulos B."/>
            <person name="Baker S."/>
            <person name="Barry K."/>
            <person name="Bills G."/>
            <person name="Bluhm B."/>
            <person name="Cannon C."/>
            <person name="Castanera R."/>
            <person name="Culley D."/>
            <person name="Daum C."/>
            <person name="Ezra D."/>
            <person name="Gonzalez J."/>
            <person name="Henrissat B."/>
            <person name="Kuo A."/>
            <person name="Liang C."/>
            <person name="Lipzen A."/>
            <person name="Lutzoni F."/>
            <person name="Magnuson J."/>
            <person name="Mondo S."/>
            <person name="Nolan M."/>
            <person name="Ohm R."/>
            <person name="Pangilinan J."/>
            <person name="Park H.-J."/>
            <person name="Ramirez L."/>
            <person name="Alfaro M."/>
            <person name="Sun H."/>
            <person name="Tritt A."/>
            <person name="Yoshinaga Y."/>
            <person name="Zwiers L.-H."/>
            <person name="Turgeon B."/>
            <person name="Goodwin S."/>
            <person name="Spatafora J."/>
            <person name="Crous P."/>
            <person name="Grigoriev I."/>
        </authorList>
    </citation>
    <scope>NUCLEOTIDE SEQUENCE</scope>
    <source>
        <strain evidence="25">CBS 690.94</strain>
    </source>
</reference>
<comment type="similarity">
    <text evidence="16 17">Belongs to the helicase family. Dicer subfamily.</text>
</comment>
<keyword evidence="12" id="KW-0460">Magnesium</keyword>
<feature type="domain" description="Dicer dsRNA-binding fold" evidence="24">
    <location>
        <begin position="671"/>
        <end position="771"/>
    </location>
</feature>
<proteinExistence type="inferred from homology"/>
<keyword evidence="4" id="KW-0930">Antiviral protein</keyword>
<evidence type="ECO:0000259" key="21">
    <source>
        <dbReference type="PROSITE" id="PS50821"/>
    </source>
</evidence>
<dbReference type="Gene3D" id="1.10.1520.10">
    <property type="entry name" value="Ribonuclease III domain"/>
    <property type="match status" value="2"/>
</dbReference>
<dbReference type="Pfam" id="PF00636">
    <property type="entry name" value="Ribonuclease_3"/>
    <property type="match status" value="2"/>
</dbReference>
<dbReference type="PROSITE" id="PS51192">
    <property type="entry name" value="HELICASE_ATP_BIND_1"/>
    <property type="match status" value="1"/>
</dbReference>
<dbReference type="SMART" id="SM00487">
    <property type="entry name" value="DEXDc"/>
    <property type="match status" value="1"/>
</dbReference>
<accession>A0A9P4PYA5</accession>
<organism evidence="25 26">
    <name type="scientific">Karstenula rhodostoma CBS 690.94</name>
    <dbReference type="NCBI Taxonomy" id="1392251"/>
    <lineage>
        <taxon>Eukaryota</taxon>
        <taxon>Fungi</taxon>
        <taxon>Dikarya</taxon>
        <taxon>Ascomycota</taxon>
        <taxon>Pezizomycotina</taxon>
        <taxon>Dothideomycetes</taxon>
        <taxon>Pleosporomycetidae</taxon>
        <taxon>Pleosporales</taxon>
        <taxon>Massarineae</taxon>
        <taxon>Didymosphaeriaceae</taxon>
        <taxon>Karstenula</taxon>
    </lineage>
</organism>
<dbReference type="Pfam" id="PF03368">
    <property type="entry name" value="Dicer_dimer"/>
    <property type="match status" value="1"/>
</dbReference>
<dbReference type="InterPro" id="IPR014001">
    <property type="entry name" value="Helicase_ATP-bd"/>
</dbReference>
<dbReference type="GO" id="GO:0005634">
    <property type="term" value="C:nucleus"/>
    <property type="evidence" value="ECO:0007669"/>
    <property type="project" value="TreeGrafter"/>
</dbReference>
<dbReference type="PROSITE" id="PS50821">
    <property type="entry name" value="PAZ"/>
    <property type="match status" value="1"/>
</dbReference>
<keyword evidence="15" id="KW-0464">Manganese</keyword>
<dbReference type="InterPro" id="IPR003100">
    <property type="entry name" value="PAZ_dom"/>
</dbReference>
<dbReference type="GO" id="GO:0051607">
    <property type="term" value="P:defense response to virus"/>
    <property type="evidence" value="ECO:0007669"/>
    <property type="project" value="UniProtKB-KW"/>
</dbReference>
<feature type="domain" description="Helicase ATP-binding" evidence="22">
    <location>
        <begin position="151"/>
        <end position="334"/>
    </location>
</feature>
<dbReference type="GO" id="GO:0005737">
    <property type="term" value="C:cytoplasm"/>
    <property type="evidence" value="ECO:0007669"/>
    <property type="project" value="TreeGrafter"/>
</dbReference>
<protein>
    <recommendedName>
        <fullName evidence="3">Dicer-like protein 1</fullName>
    </recommendedName>
</protein>
<keyword evidence="8" id="KW-0378">Hydrolase</keyword>
<dbReference type="Pfam" id="PF24995">
    <property type="entry name" value="DSRM_2"/>
    <property type="match status" value="1"/>
</dbReference>
<evidence type="ECO:0000256" key="7">
    <source>
        <dbReference type="ARBA" id="ARBA00022741"/>
    </source>
</evidence>
<evidence type="ECO:0000256" key="1">
    <source>
        <dbReference type="ARBA" id="ARBA00001936"/>
    </source>
</evidence>
<dbReference type="GO" id="GO:0030422">
    <property type="term" value="P:siRNA processing"/>
    <property type="evidence" value="ECO:0007669"/>
    <property type="project" value="TreeGrafter"/>
</dbReference>
<dbReference type="PROSITE" id="PS00517">
    <property type="entry name" value="RNASE_3_1"/>
    <property type="match status" value="1"/>
</dbReference>
<evidence type="ECO:0000256" key="13">
    <source>
        <dbReference type="ARBA" id="ARBA00022884"/>
    </source>
</evidence>